<keyword evidence="1" id="KW-1133">Transmembrane helix</keyword>
<dbReference type="KEGG" id="vg:26796585"/>
<proteinExistence type="predicted"/>
<dbReference type="Proteomes" id="UP000202763">
    <property type="component" value="Segment"/>
</dbReference>
<name>A0A0H4ISZ7_9CAUD</name>
<protein>
    <submittedName>
        <fullName evidence="2">Uncharacterized protein</fullName>
    </submittedName>
</protein>
<evidence type="ECO:0000256" key="1">
    <source>
        <dbReference type="SAM" id="Phobius"/>
    </source>
</evidence>
<accession>A0A0H4ISZ7</accession>
<evidence type="ECO:0000313" key="2">
    <source>
        <dbReference type="EMBL" id="AKO60991.1"/>
    </source>
</evidence>
<feature type="transmembrane region" description="Helical" evidence="1">
    <location>
        <begin position="30"/>
        <end position="51"/>
    </location>
</feature>
<dbReference type="GeneID" id="26796585"/>
<dbReference type="RefSeq" id="YP_009225524.1">
    <property type="nucleotide sequence ID" value="NC_029094.1"/>
</dbReference>
<sequence length="54" mass="6258">MKTHPTQDYYFKRSQERKLNKARFAKAKNLLLTVVISLIACVPLVASFYIITNN</sequence>
<keyword evidence="1" id="KW-0472">Membrane</keyword>
<reference evidence="2 3" key="1">
    <citation type="submission" date="2015-05" db="EMBL/GenBank/DDBJ databases">
        <authorList>
            <person name="Wang D.B."/>
            <person name="Wang M."/>
        </authorList>
    </citation>
    <scope>NUCLEOTIDE SEQUENCE [LARGE SCALE GENOMIC DNA]</scope>
</reference>
<dbReference type="EMBL" id="KR534323">
    <property type="protein sequence ID" value="AKO60991.1"/>
    <property type="molecule type" value="Genomic_DNA"/>
</dbReference>
<organism evidence="2 3">
    <name type="scientific">Pseudoalteromonas phage H101</name>
    <dbReference type="NCBI Taxonomy" id="1654919"/>
    <lineage>
        <taxon>Viruses</taxon>
        <taxon>Duplodnaviria</taxon>
        <taxon>Heunggongvirae</taxon>
        <taxon>Uroviricota</taxon>
        <taxon>Caudoviricetes</taxon>
        <taxon>Shandongvirus</taxon>
        <taxon>Shandongvirus H101</taxon>
    </lineage>
</organism>
<keyword evidence="1" id="KW-0812">Transmembrane</keyword>
<keyword evidence="3" id="KW-1185">Reference proteome</keyword>
<evidence type="ECO:0000313" key="3">
    <source>
        <dbReference type="Proteomes" id="UP000202763"/>
    </source>
</evidence>